<evidence type="ECO:0000259" key="8">
    <source>
        <dbReference type="SMART" id="SM00986"/>
    </source>
</evidence>
<keyword evidence="2" id="KW-0479">Metal-binding</keyword>
<evidence type="ECO:0000256" key="3">
    <source>
        <dbReference type="ARBA" id="ARBA00022763"/>
    </source>
</evidence>
<dbReference type="InterPro" id="IPR036895">
    <property type="entry name" value="Uracil-DNA_glycosylase-like_sf"/>
</dbReference>
<dbReference type="Proteomes" id="UP000266426">
    <property type="component" value="Unassembled WGS sequence"/>
</dbReference>
<keyword evidence="4" id="KW-0378">Hydrolase</keyword>
<sequence length="212" mass="24294">MLSDIDQLFADAQKCNRCFAETEIHVPLPDPKNGKSNVLIMFINERPGRVGTGKSGYVSFENDDPSANHFRDCFKQLKISQEREKVFITNACLCYPEINDYKDTTPKIREIRNCHHWLRKQISIASPKLIVTLGGTALRSMKLLFPNSQQLKAYRLKDNIGSVINDTTPWIYPLYHTSKRARLHRTAEKQKQDWLKINTILDELTAGTSGNN</sequence>
<keyword evidence="7" id="KW-0234">DNA repair</keyword>
<protein>
    <recommendedName>
        <fullName evidence="8">Uracil-DNA glycosylase-like domain-containing protein</fullName>
    </recommendedName>
</protein>
<evidence type="ECO:0000313" key="9">
    <source>
        <dbReference type="EMBL" id="RJP57074.1"/>
    </source>
</evidence>
<name>A0A3A4QTA9_9BACT</name>
<proteinExistence type="predicted"/>
<gene>
    <name evidence="9" type="ORF">C4541_10860</name>
</gene>
<dbReference type="PANTHER" id="PTHR33693:SF1">
    <property type="entry name" value="TYPE-4 URACIL-DNA GLYCOSYLASE"/>
    <property type="match status" value="1"/>
</dbReference>
<dbReference type="GO" id="GO:0051539">
    <property type="term" value="F:4 iron, 4 sulfur cluster binding"/>
    <property type="evidence" value="ECO:0007669"/>
    <property type="project" value="UniProtKB-KW"/>
</dbReference>
<keyword evidence="1" id="KW-0004">4Fe-4S</keyword>
<dbReference type="SMART" id="SM00987">
    <property type="entry name" value="UreE_C"/>
    <property type="match status" value="1"/>
</dbReference>
<reference evidence="9 10" key="1">
    <citation type="journal article" date="2017" name="ISME J.">
        <title>Energy and carbon metabolisms in a deep terrestrial subsurface fluid microbial community.</title>
        <authorList>
            <person name="Momper L."/>
            <person name="Jungbluth S.P."/>
            <person name="Lee M.D."/>
            <person name="Amend J.P."/>
        </authorList>
    </citation>
    <scope>NUCLEOTIDE SEQUENCE [LARGE SCALE GENOMIC DNA]</scope>
    <source>
        <strain evidence="9">SURF_26</strain>
    </source>
</reference>
<dbReference type="SMART" id="SM00986">
    <property type="entry name" value="UDG"/>
    <property type="match status" value="1"/>
</dbReference>
<evidence type="ECO:0000313" key="10">
    <source>
        <dbReference type="Proteomes" id="UP000266426"/>
    </source>
</evidence>
<evidence type="ECO:0000256" key="1">
    <source>
        <dbReference type="ARBA" id="ARBA00022485"/>
    </source>
</evidence>
<organism evidence="9 10">
    <name type="scientific">Candidatus Auribacter fodinae</name>
    <dbReference type="NCBI Taxonomy" id="2093366"/>
    <lineage>
        <taxon>Bacteria</taxon>
        <taxon>Pseudomonadati</taxon>
        <taxon>Candidatus Auribacterota</taxon>
        <taxon>Candidatus Auribacteria</taxon>
        <taxon>Candidatus Auribacterales</taxon>
        <taxon>Candidatus Auribacteraceae</taxon>
        <taxon>Candidatus Auribacter</taxon>
    </lineage>
</organism>
<dbReference type="GO" id="GO:0046872">
    <property type="term" value="F:metal ion binding"/>
    <property type="evidence" value="ECO:0007669"/>
    <property type="project" value="UniProtKB-KW"/>
</dbReference>
<keyword evidence="6" id="KW-0411">Iron-sulfur</keyword>
<accession>A0A3A4QTA9</accession>
<dbReference type="GO" id="GO:0006281">
    <property type="term" value="P:DNA repair"/>
    <property type="evidence" value="ECO:0007669"/>
    <property type="project" value="UniProtKB-KW"/>
</dbReference>
<dbReference type="PANTHER" id="PTHR33693">
    <property type="entry name" value="TYPE-5 URACIL-DNA GLYCOSYLASE"/>
    <property type="match status" value="1"/>
</dbReference>
<dbReference type="InterPro" id="IPR005122">
    <property type="entry name" value="Uracil-DNA_glycosylase-like"/>
</dbReference>
<evidence type="ECO:0000256" key="5">
    <source>
        <dbReference type="ARBA" id="ARBA00023004"/>
    </source>
</evidence>
<feature type="domain" description="Uracil-DNA glycosylase-like" evidence="8">
    <location>
        <begin position="31"/>
        <end position="195"/>
    </location>
</feature>
<dbReference type="Gene3D" id="3.40.470.10">
    <property type="entry name" value="Uracil-DNA glycosylase-like domain"/>
    <property type="match status" value="1"/>
</dbReference>
<evidence type="ECO:0000256" key="2">
    <source>
        <dbReference type="ARBA" id="ARBA00022723"/>
    </source>
</evidence>
<comment type="caution">
    <text evidence="9">The sequence shown here is derived from an EMBL/GenBank/DDBJ whole genome shotgun (WGS) entry which is preliminary data.</text>
</comment>
<dbReference type="EMBL" id="QZJZ01000086">
    <property type="protein sequence ID" value="RJP57074.1"/>
    <property type="molecule type" value="Genomic_DNA"/>
</dbReference>
<keyword evidence="5" id="KW-0408">Iron</keyword>
<dbReference type="Pfam" id="PF03167">
    <property type="entry name" value="UDG"/>
    <property type="match status" value="1"/>
</dbReference>
<evidence type="ECO:0000256" key="4">
    <source>
        <dbReference type="ARBA" id="ARBA00022801"/>
    </source>
</evidence>
<keyword evidence="3" id="KW-0227">DNA damage</keyword>
<evidence type="ECO:0000256" key="6">
    <source>
        <dbReference type="ARBA" id="ARBA00023014"/>
    </source>
</evidence>
<dbReference type="AlphaFoldDB" id="A0A3A4QTA9"/>
<dbReference type="GO" id="GO:0097506">
    <property type="term" value="F:deaminated base DNA N-glycosylase activity"/>
    <property type="evidence" value="ECO:0007669"/>
    <property type="project" value="UniProtKB-ARBA"/>
</dbReference>
<dbReference type="InterPro" id="IPR051536">
    <property type="entry name" value="UDG_Type-4/5"/>
</dbReference>
<evidence type="ECO:0000256" key="7">
    <source>
        <dbReference type="ARBA" id="ARBA00023204"/>
    </source>
</evidence>
<dbReference type="SUPFAM" id="SSF52141">
    <property type="entry name" value="Uracil-DNA glycosylase-like"/>
    <property type="match status" value="1"/>
</dbReference>